<dbReference type="Pfam" id="PF00293">
    <property type="entry name" value="NUDIX"/>
    <property type="match status" value="1"/>
</dbReference>
<name>A0A4T0GGT6_WALIC</name>
<accession>A0A4T0GGT6</accession>
<reference evidence="2 3" key="1">
    <citation type="submission" date="2019-03" db="EMBL/GenBank/DDBJ databases">
        <title>Sequencing 23 genomes of Wallemia ichthyophaga.</title>
        <authorList>
            <person name="Gostincar C."/>
        </authorList>
    </citation>
    <scope>NUCLEOTIDE SEQUENCE [LARGE SCALE GENOMIC DNA]</scope>
    <source>
        <strain evidence="2 3">EXF-8621</strain>
    </source>
</reference>
<evidence type="ECO:0000313" key="2">
    <source>
        <dbReference type="EMBL" id="TIB12363.1"/>
    </source>
</evidence>
<gene>
    <name evidence="2" type="ORF">E3P90_02100</name>
</gene>
<dbReference type="PROSITE" id="PS51462">
    <property type="entry name" value="NUDIX"/>
    <property type="match status" value="1"/>
</dbReference>
<dbReference type="InterPro" id="IPR015797">
    <property type="entry name" value="NUDIX_hydrolase-like_dom_sf"/>
</dbReference>
<dbReference type="FunFam" id="3.90.79.10:FF:000019">
    <property type="entry name" value="Thiamin pyrophosphokinase, putative"/>
    <property type="match status" value="1"/>
</dbReference>
<organism evidence="2 3">
    <name type="scientific">Wallemia ichthyophaga</name>
    <dbReference type="NCBI Taxonomy" id="245174"/>
    <lineage>
        <taxon>Eukaryota</taxon>
        <taxon>Fungi</taxon>
        <taxon>Dikarya</taxon>
        <taxon>Basidiomycota</taxon>
        <taxon>Wallemiomycotina</taxon>
        <taxon>Wallemiomycetes</taxon>
        <taxon>Wallemiales</taxon>
        <taxon>Wallemiaceae</taxon>
        <taxon>Wallemia</taxon>
    </lineage>
</organism>
<comment type="caution">
    <text evidence="2">The sequence shown here is derived from an EMBL/GenBank/DDBJ whole genome shotgun (WGS) entry which is preliminary data.</text>
</comment>
<dbReference type="AlphaFoldDB" id="A0A4T0GGT6"/>
<dbReference type="PANTHER" id="PTHR13622:SF8">
    <property type="entry name" value="THIAMIN PYROPHOSPHOKINASE 1"/>
    <property type="match status" value="1"/>
</dbReference>
<dbReference type="CDD" id="cd03676">
    <property type="entry name" value="NUDIX_Tnr3_like"/>
    <property type="match status" value="1"/>
</dbReference>
<dbReference type="EMBL" id="SPOF01000019">
    <property type="protein sequence ID" value="TIB12363.1"/>
    <property type="molecule type" value="Genomic_DNA"/>
</dbReference>
<sequence length="293" mass="33279">MKMIELIRELNNFNPKGFIPLKHNTHTIGYINKQLIGFVNIPPFTIKHDSVIYTHSSVQRDSEIINLHFRTLKEATDTPLPVKHELNGWRNEDYGVYSADNSLLFTLERAAAGILGIPTYGIHLTAFTPDYKLWIPRRSPTKQTYPAMLDNTVAGGIAFGDSVLHTVIKECQEEANLPSEIIHSSLKSTGVVTYFYMKQGLFAQPEIQFVFDLKVDHHVTPTPNDGEVQSFSCISVDQAIANIHDRQFKPNCALVLIDFFVRHGFISPDIDEYIELTQNMHRQLPLSNIFTPK</sequence>
<dbReference type="SUPFAM" id="SSF55811">
    <property type="entry name" value="Nudix"/>
    <property type="match status" value="1"/>
</dbReference>
<evidence type="ECO:0000259" key="1">
    <source>
        <dbReference type="PROSITE" id="PS51462"/>
    </source>
</evidence>
<proteinExistence type="predicted"/>
<dbReference type="GO" id="GO:0044715">
    <property type="term" value="F:8-oxo-dGDP phosphatase activity"/>
    <property type="evidence" value="ECO:0007669"/>
    <property type="project" value="TreeGrafter"/>
</dbReference>
<dbReference type="OrthoDB" id="10261522at2759"/>
<feature type="domain" description="Nudix hydrolase" evidence="1">
    <location>
        <begin position="107"/>
        <end position="258"/>
    </location>
</feature>
<dbReference type="InterPro" id="IPR000086">
    <property type="entry name" value="NUDIX_hydrolase_dom"/>
</dbReference>
<dbReference type="OMA" id="NLAKECW"/>
<dbReference type="PANTHER" id="PTHR13622">
    <property type="entry name" value="THIAMIN PYROPHOSPHOKINASE"/>
    <property type="match status" value="1"/>
</dbReference>
<evidence type="ECO:0000313" key="3">
    <source>
        <dbReference type="Proteomes" id="UP000306954"/>
    </source>
</evidence>
<protein>
    <recommendedName>
        <fullName evidence="1">Nudix hydrolase domain-containing protein</fullName>
    </recommendedName>
</protein>
<dbReference type="Gene3D" id="3.90.79.10">
    <property type="entry name" value="Nucleoside Triphosphate Pyrophosphohydrolase"/>
    <property type="match status" value="1"/>
</dbReference>
<dbReference type="Proteomes" id="UP000306954">
    <property type="component" value="Unassembled WGS sequence"/>
</dbReference>